<dbReference type="Proteomes" id="UP000887572">
    <property type="component" value="Unplaced"/>
</dbReference>
<feature type="chain" id="PRO_5036872842" evidence="2">
    <location>
        <begin position="24"/>
        <end position="201"/>
    </location>
</feature>
<accession>A0A914HL36</accession>
<keyword evidence="2" id="KW-0732">Signal</keyword>
<evidence type="ECO:0000256" key="1">
    <source>
        <dbReference type="SAM" id="MobiDB-lite"/>
    </source>
</evidence>
<dbReference type="AlphaFoldDB" id="A0A914HL36"/>
<feature type="signal peptide" evidence="2">
    <location>
        <begin position="1"/>
        <end position="23"/>
    </location>
</feature>
<organism evidence="3 4">
    <name type="scientific">Globodera rostochiensis</name>
    <name type="common">Golden nematode worm</name>
    <name type="synonym">Heterodera rostochiensis</name>
    <dbReference type="NCBI Taxonomy" id="31243"/>
    <lineage>
        <taxon>Eukaryota</taxon>
        <taxon>Metazoa</taxon>
        <taxon>Ecdysozoa</taxon>
        <taxon>Nematoda</taxon>
        <taxon>Chromadorea</taxon>
        <taxon>Rhabditida</taxon>
        <taxon>Tylenchina</taxon>
        <taxon>Tylenchomorpha</taxon>
        <taxon>Tylenchoidea</taxon>
        <taxon>Heteroderidae</taxon>
        <taxon>Heteroderinae</taxon>
        <taxon>Globodera</taxon>
    </lineage>
</organism>
<feature type="region of interest" description="Disordered" evidence="1">
    <location>
        <begin position="172"/>
        <end position="201"/>
    </location>
</feature>
<evidence type="ECO:0000313" key="3">
    <source>
        <dbReference type="Proteomes" id="UP000887572"/>
    </source>
</evidence>
<proteinExistence type="predicted"/>
<protein>
    <submittedName>
        <fullName evidence="4">Uncharacterized protein</fullName>
    </submittedName>
</protein>
<sequence>MSSSRISQVLLLAAVAYFVLLEAKIDVYVKDPHKTPTSSDDDRSNVVLDANALQKHQNDDDVLVQHEVNGSKKHLLLKVRGHRLVEVYRERDGKKGHKKHLLLKINTPNHRHKYVRDEIVKSRENDSAEKKVSVRVNTSREDDKIIKIRENASAEKKVSVGVNTSREGDKIIKNRENASAEKKVSVRVNTSREVEAHKNDD</sequence>
<evidence type="ECO:0000256" key="2">
    <source>
        <dbReference type="SAM" id="SignalP"/>
    </source>
</evidence>
<name>A0A914HL36_GLORO</name>
<keyword evidence="3" id="KW-1185">Reference proteome</keyword>
<dbReference type="WBParaSite" id="Gr19_v10_g2133.t1">
    <property type="protein sequence ID" value="Gr19_v10_g2133.t1"/>
    <property type="gene ID" value="Gr19_v10_g2133"/>
</dbReference>
<evidence type="ECO:0000313" key="4">
    <source>
        <dbReference type="WBParaSite" id="Gr19_v10_g2133.t1"/>
    </source>
</evidence>
<reference evidence="4" key="1">
    <citation type="submission" date="2022-11" db="UniProtKB">
        <authorList>
            <consortium name="WormBaseParasite"/>
        </authorList>
    </citation>
    <scope>IDENTIFICATION</scope>
</reference>